<evidence type="ECO:0000313" key="19">
    <source>
        <dbReference type="EMBL" id="ACY99775.1"/>
    </source>
</evidence>
<dbReference type="Pfam" id="PF00890">
    <property type="entry name" value="FAD_binding_2"/>
    <property type="match status" value="1"/>
</dbReference>
<keyword evidence="5" id="KW-0274">FAD</keyword>
<dbReference type="InterPro" id="IPR052542">
    <property type="entry name" value="Cholesterol_Oxidase"/>
</dbReference>
<dbReference type="HOGENOM" id="CLU_002483_2_0_11"/>
<name>D1A305_THECD</name>
<dbReference type="EC" id="1.1.3.6" evidence="13"/>
<feature type="domain" description="Glucose-methanol-choline oxidoreductase C-terminal" evidence="18">
    <location>
        <begin position="479"/>
        <end position="534"/>
    </location>
</feature>
<evidence type="ECO:0000259" key="17">
    <source>
        <dbReference type="Pfam" id="PF00890"/>
    </source>
</evidence>
<dbReference type="STRING" id="471852.Tcur_4248"/>
<keyword evidence="6" id="KW-0560">Oxidoreductase</keyword>
<proteinExistence type="inferred from homology"/>
<evidence type="ECO:0000256" key="13">
    <source>
        <dbReference type="ARBA" id="ARBA00049723"/>
    </source>
</evidence>
<keyword evidence="8" id="KW-1207">Sterol metabolism</keyword>
<comment type="pathway">
    <text evidence="12">Steroid metabolism; cholesterol degradation.</text>
</comment>
<evidence type="ECO:0000256" key="3">
    <source>
        <dbReference type="ARBA" id="ARBA00022548"/>
    </source>
</evidence>
<dbReference type="InterPro" id="IPR000172">
    <property type="entry name" value="GMC_OxRdtase_N"/>
</dbReference>
<dbReference type="GO" id="GO:0008203">
    <property type="term" value="P:cholesterol metabolic process"/>
    <property type="evidence" value="ECO:0007669"/>
    <property type="project" value="UniProtKB-KW"/>
</dbReference>
<organism evidence="19 20">
    <name type="scientific">Thermomonospora curvata (strain ATCC 19995 / DSM 43183 / JCM 3096 / KCTC 9072 / NBRC 15933 / NCIMB 10081 / Henssen B9)</name>
    <dbReference type="NCBI Taxonomy" id="471852"/>
    <lineage>
        <taxon>Bacteria</taxon>
        <taxon>Bacillati</taxon>
        <taxon>Actinomycetota</taxon>
        <taxon>Actinomycetes</taxon>
        <taxon>Streptosporangiales</taxon>
        <taxon>Thermomonosporaceae</taxon>
        <taxon>Thermomonospora</taxon>
    </lineage>
</organism>
<dbReference type="Proteomes" id="UP000001918">
    <property type="component" value="Chromosome"/>
</dbReference>
<dbReference type="OrthoDB" id="517968at2"/>
<dbReference type="InterPro" id="IPR007867">
    <property type="entry name" value="GMC_OxRtase_C"/>
</dbReference>
<dbReference type="SUPFAM" id="SSF51905">
    <property type="entry name" value="FAD/NAD(P)-binding domain"/>
    <property type="match status" value="1"/>
</dbReference>
<dbReference type="GO" id="GO:0004769">
    <property type="term" value="F:steroid Delta-isomerase activity"/>
    <property type="evidence" value="ECO:0007669"/>
    <property type="project" value="UniProtKB-EC"/>
</dbReference>
<comment type="similarity">
    <text evidence="2">Belongs to the GMC oxidoreductase family.</text>
</comment>
<dbReference type="InterPro" id="IPR003953">
    <property type="entry name" value="FAD-dep_OxRdtase_2_FAD-bd"/>
</dbReference>
<evidence type="ECO:0000313" key="20">
    <source>
        <dbReference type="Proteomes" id="UP000001918"/>
    </source>
</evidence>
<comment type="cofactor">
    <cofactor evidence="1">
        <name>FAD</name>
        <dbReference type="ChEBI" id="CHEBI:57692"/>
    </cofactor>
</comment>
<evidence type="ECO:0000256" key="2">
    <source>
        <dbReference type="ARBA" id="ARBA00010790"/>
    </source>
</evidence>
<evidence type="ECO:0000256" key="5">
    <source>
        <dbReference type="ARBA" id="ARBA00022827"/>
    </source>
</evidence>
<evidence type="ECO:0000256" key="1">
    <source>
        <dbReference type="ARBA" id="ARBA00001974"/>
    </source>
</evidence>
<evidence type="ECO:0000256" key="15">
    <source>
        <dbReference type="ARBA" id="ARBA00049778"/>
    </source>
</evidence>
<keyword evidence="3" id="KW-0153">Cholesterol metabolism</keyword>
<evidence type="ECO:0000256" key="8">
    <source>
        <dbReference type="ARBA" id="ARBA00023166"/>
    </source>
</evidence>
<dbReference type="AlphaFoldDB" id="D1A305"/>
<evidence type="ECO:0000259" key="16">
    <source>
        <dbReference type="Pfam" id="PF00732"/>
    </source>
</evidence>
<evidence type="ECO:0000259" key="18">
    <source>
        <dbReference type="Pfam" id="PF05199"/>
    </source>
</evidence>
<dbReference type="EC" id="5.3.3.1" evidence="11"/>
<accession>D1A305</accession>
<evidence type="ECO:0000256" key="9">
    <source>
        <dbReference type="ARBA" id="ARBA00023221"/>
    </source>
</evidence>
<reference evidence="19 20" key="1">
    <citation type="journal article" date="2011" name="Stand. Genomic Sci.">
        <title>Complete genome sequence of Thermomonospora curvata type strain (B9).</title>
        <authorList>
            <person name="Chertkov O."/>
            <person name="Sikorski J."/>
            <person name="Nolan M."/>
            <person name="Lapidus A."/>
            <person name="Lucas S."/>
            <person name="Del Rio T.G."/>
            <person name="Tice H."/>
            <person name="Cheng J.F."/>
            <person name="Goodwin L."/>
            <person name="Pitluck S."/>
            <person name="Liolios K."/>
            <person name="Ivanova N."/>
            <person name="Mavromatis K."/>
            <person name="Mikhailova N."/>
            <person name="Ovchinnikova G."/>
            <person name="Pati A."/>
            <person name="Chen A."/>
            <person name="Palaniappan K."/>
            <person name="Djao O.D."/>
            <person name="Land M."/>
            <person name="Hauser L."/>
            <person name="Chang Y.J."/>
            <person name="Jeffries C.D."/>
            <person name="Brettin T."/>
            <person name="Han C."/>
            <person name="Detter J.C."/>
            <person name="Rohde M."/>
            <person name="Goker M."/>
            <person name="Woyke T."/>
            <person name="Bristow J."/>
            <person name="Eisen J.A."/>
            <person name="Markowitz V."/>
            <person name="Hugenholtz P."/>
            <person name="Klenk H.P."/>
            <person name="Kyrpides N.C."/>
        </authorList>
    </citation>
    <scope>NUCLEOTIDE SEQUENCE [LARGE SCALE GENOMIC DNA]</scope>
    <source>
        <strain evidence="20">ATCC 19995 / DSM 43183 / JCM 3096 / KCTC 9072 / NBRC 15933 / NCIMB 10081 / Henssen B9</strain>
    </source>
</reference>
<dbReference type="Gene3D" id="3.50.50.60">
    <property type="entry name" value="FAD/NAD(P)-binding domain"/>
    <property type="match status" value="3"/>
</dbReference>
<dbReference type="KEGG" id="tcu:Tcur_4248"/>
<dbReference type="GO" id="GO:0050660">
    <property type="term" value="F:flavin adenine dinucleotide binding"/>
    <property type="evidence" value="ECO:0007669"/>
    <property type="project" value="InterPro"/>
</dbReference>
<evidence type="ECO:0000256" key="7">
    <source>
        <dbReference type="ARBA" id="ARBA00023098"/>
    </source>
</evidence>
<evidence type="ECO:0000256" key="4">
    <source>
        <dbReference type="ARBA" id="ARBA00022630"/>
    </source>
</evidence>
<evidence type="ECO:0000256" key="10">
    <source>
        <dbReference type="ARBA" id="ARBA00023235"/>
    </source>
</evidence>
<feature type="domain" description="Glucose-methanol-choline oxidoreductase N-terminal" evidence="16">
    <location>
        <begin position="203"/>
        <end position="292"/>
    </location>
</feature>
<keyword evidence="4" id="KW-0285">Flavoprotein</keyword>
<sequence>MSADVKFDFDVLVVGSGFGGSVAALRLTEKGYKVAVAEIGRRFDDPAGRPGERHAALPKNSWRLRRYLWAPALGLTGVQRIHLLRGEKGGRVLVLAGAGVGGGSLVYANTLYEPLQPFYDDPQWRHITDWRAELAPYYDQAKRMLGVVPNPTMTPADRAMKRVAERMGRGETFHLTPVGVLFGDKPKQEVDDPYFGGIGPRRRTCHECGECMTGCRHGAKNMLTENYLYLAEKAGAKIMPMTGVRSVTPLPGGGYEVEIVRTGSFGRHRRTLRVEQVVFAAGTYGTQKLLHRMKATGRLPRISDRLGVLTRTNSEAILGAERFRRRGDDYSAGVAITSSFHPDEDTHIEPVRYGKGSNAMGLLRTLLIDGPSADGSGAAPRWLKFLGYAVTHLWQLPRLLNLRHWSERTIIALVMQVRDNSITVTPRKGLFGWGLRARRGHGEPNPTWIPAGHQATRLLAEEIGGMPGGSWLDLGDIPTTAHFIGGCAIGDSPQTGVIDPYHRLYGHEGLHVVDGSAISANLGVNPSLTITAQAERAMAMWPNKGEQDPRPPLGSPYRRITPVAPKNPVVPQAAPAALRLPIVEIT</sequence>
<protein>
    <recommendedName>
        <fullName evidence="14">Cholesterol oxidase</fullName>
        <ecNumber evidence="13">1.1.3.6</ecNumber>
        <ecNumber evidence="11">5.3.3.1</ecNumber>
    </recommendedName>
    <alternativeName>
        <fullName evidence="15">Cholesterol isomerase</fullName>
    </alternativeName>
</protein>
<dbReference type="PANTHER" id="PTHR47470">
    <property type="entry name" value="CHOLESTEROL OXIDASE"/>
    <property type="match status" value="1"/>
</dbReference>
<dbReference type="InterPro" id="IPR036188">
    <property type="entry name" value="FAD/NAD-bd_sf"/>
</dbReference>
<gene>
    <name evidence="19" type="ordered locus">Tcur_4248</name>
</gene>
<keyword evidence="9" id="KW-0753">Steroid metabolism</keyword>
<dbReference type="RefSeq" id="WP_012854558.1">
    <property type="nucleotide sequence ID" value="NC_013510.1"/>
</dbReference>
<dbReference type="EMBL" id="CP001738">
    <property type="protein sequence ID" value="ACY99775.1"/>
    <property type="molecule type" value="Genomic_DNA"/>
</dbReference>
<dbReference type="GO" id="GO:0016995">
    <property type="term" value="F:cholesterol oxidase activity"/>
    <property type="evidence" value="ECO:0007669"/>
    <property type="project" value="UniProtKB-EC"/>
</dbReference>
<keyword evidence="7" id="KW-0443">Lipid metabolism</keyword>
<evidence type="ECO:0000256" key="14">
    <source>
        <dbReference type="ARBA" id="ARBA00049744"/>
    </source>
</evidence>
<dbReference type="PANTHER" id="PTHR47470:SF1">
    <property type="entry name" value="FAD-DEPENDENT OXIDOREDUCTASE 2 FAD BINDING DOMAIN-CONTAINING PROTEIN"/>
    <property type="match status" value="1"/>
</dbReference>
<evidence type="ECO:0000256" key="12">
    <source>
        <dbReference type="ARBA" id="ARBA00049645"/>
    </source>
</evidence>
<keyword evidence="20" id="KW-1185">Reference proteome</keyword>
<dbReference type="Pfam" id="PF00732">
    <property type="entry name" value="GMC_oxred_N"/>
    <property type="match status" value="1"/>
</dbReference>
<evidence type="ECO:0000256" key="6">
    <source>
        <dbReference type="ARBA" id="ARBA00023002"/>
    </source>
</evidence>
<evidence type="ECO:0000256" key="11">
    <source>
        <dbReference type="ARBA" id="ARBA00038856"/>
    </source>
</evidence>
<feature type="domain" description="FAD-dependent oxidoreductase 2 FAD-binding" evidence="17">
    <location>
        <begin position="10"/>
        <end position="40"/>
    </location>
</feature>
<dbReference type="eggNOG" id="COG2303">
    <property type="taxonomic scope" value="Bacteria"/>
</dbReference>
<dbReference type="Pfam" id="PF05199">
    <property type="entry name" value="GMC_oxred_C"/>
    <property type="match status" value="1"/>
</dbReference>
<keyword evidence="10" id="KW-0413">Isomerase</keyword>